<dbReference type="Pfam" id="PF11738">
    <property type="entry name" value="DUF3298"/>
    <property type="match status" value="1"/>
</dbReference>
<sequence length="252" mass="28706">MKHLKGSLLAFTICGALFHSIDAEVKAEPPELCGTTSTATDAFQWEQIKIIHKEFTEKKPEQKVAYPQLSGLPNAGVQQRINALLREKAAYQAEADSRPLISYANEYRVTLQSGPILNILYKNYAFTGGAHGMPHQTSLLLDLTDGNRYALKDLFQPGADYQQKISQIIKQQDKDHQLDTFQPFVKIDPDESFYLTPDSLVIFFPPYKYTPYYFGFPEFKIPYRQLSGILKADSKVWKQVLKRPKRSPNPSQ</sequence>
<dbReference type="InterPro" id="IPR037126">
    <property type="entry name" value="PdaC/RsiV-like_sf"/>
</dbReference>
<name>A0ABW4ZVP5_9BACL</name>
<protein>
    <submittedName>
        <fullName evidence="3">DUF3298 and DUF4163 domain-containing protein</fullName>
    </submittedName>
</protein>
<organism evidence="3 4">
    <name type="scientific">Tumebacillus lipolyticus</name>
    <dbReference type="NCBI Taxonomy" id="1280370"/>
    <lineage>
        <taxon>Bacteria</taxon>
        <taxon>Bacillati</taxon>
        <taxon>Bacillota</taxon>
        <taxon>Bacilli</taxon>
        <taxon>Bacillales</taxon>
        <taxon>Alicyclobacillaceae</taxon>
        <taxon>Tumebacillus</taxon>
    </lineage>
</organism>
<comment type="caution">
    <text evidence="3">The sequence shown here is derived from an EMBL/GenBank/DDBJ whole genome shotgun (WGS) entry which is preliminary data.</text>
</comment>
<dbReference type="EMBL" id="JBHUIO010000005">
    <property type="protein sequence ID" value="MFD2169810.1"/>
    <property type="molecule type" value="Genomic_DNA"/>
</dbReference>
<dbReference type="Gene3D" id="3.30.565.40">
    <property type="entry name" value="Fervidobacterium nodosum Rt17-B1 like"/>
    <property type="match status" value="1"/>
</dbReference>
<dbReference type="Proteomes" id="UP001597343">
    <property type="component" value="Unassembled WGS sequence"/>
</dbReference>
<evidence type="ECO:0000259" key="2">
    <source>
        <dbReference type="Pfam" id="PF13739"/>
    </source>
</evidence>
<feature type="domain" description="DUF3298" evidence="1">
    <location>
        <begin position="152"/>
        <end position="223"/>
    </location>
</feature>
<evidence type="ECO:0000313" key="3">
    <source>
        <dbReference type="EMBL" id="MFD2169810.1"/>
    </source>
</evidence>
<feature type="domain" description="Deacetylase PdaC" evidence="2">
    <location>
        <begin position="62"/>
        <end position="133"/>
    </location>
</feature>
<dbReference type="InterPro" id="IPR021729">
    <property type="entry name" value="DUF3298"/>
</dbReference>
<gene>
    <name evidence="3" type="ORF">ACFSOY_07350</name>
</gene>
<keyword evidence="4" id="KW-1185">Reference proteome</keyword>
<accession>A0ABW4ZVP5</accession>
<dbReference type="Pfam" id="PF13739">
    <property type="entry name" value="PdaC"/>
    <property type="match status" value="1"/>
</dbReference>
<evidence type="ECO:0000313" key="4">
    <source>
        <dbReference type="Proteomes" id="UP001597343"/>
    </source>
</evidence>
<dbReference type="InterPro" id="IPR025303">
    <property type="entry name" value="PdaC"/>
</dbReference>
<evidence type="ECO:0000259" key="1">
    <source>
        <dbReference type="Pfam" id="PF11738"/>
    </source>
</evidence>
<reference evidence="4" key="1">
    <citation type="journal article" date="2019" name="Int. J. Syst. Evol. Microbiol.">
        <title>The Global Catalogue of Microorganisms (GCM) 10K type strain sequencing project: providing services to taxonomists for standard genome sequencing and annotation.</title>
        <authorList>
            <consortium name="The Broad Institute Genomics Platform"/>
            <consortium name="The Broad Institute Genome Sequencing Center for Infectious Disease"/>
            <person name="Wu L."/>
            <person name="Ma J."/>
        </authorList>
    </citation>
    <scope>NUCLEOTIDE SEQUENCE [LARGE SCALE GENOMIC DNA]</scope>
    <source>
        <strain evidence="4">CGMCC 1.13574</strain>
    </source>
</reference>
<proteinExistence type="predicted"/>
<dbReference type="Gene3D" id="3.90.640.20">
    <property type="entry name" value="Heat-shock cognate protein, ATPase"/>
    <property type="match status" value="1"/>
</dbReference>
<dbReference type="RefSeq" id="WP_386045250.1">
    <property type="nucleotide sequence ID" value="NZ_JBHUIO010000005.1"/>
</dbReference>